<dbReference type="InterPro" id="IPR002711">
    <property type="entry name" value="HNH"/>
</dbReference>
<feature type="domain" description="HNH" evidence="1">
    <location>
        <begin position="15"/>
        <end position="70"/>
    </location>
</feature>
<proteinExistence type="predicted"/>
<dbReference type="Proteomes" id="UP000276103">
    <property type="component" value="Unassembled WGS sequence"/>
</dbReference>
<reference evidence="2 3" key="1">
    <citation type="journal article" date="2019" name="Genome Biol. Evol.">
        <title>Day and night: Metabolic profiles and evolutionary relationships of six axenic non-marine cyanobacteria.</title>
        <authorList>
            <person name="Will S.E."/>
            <person name="Henke P."/>
            <person name="Boedeker C."/>
            <person name="Huang S."/>
            <person name="Brinkmann H."/>
            <person name="Rohde M."/>
            <person name="Jarek M."/>
            <person name="Friedl T."/>
            <person name="Seufert S."/>
            <person name="Schumacher M."/>
            <person name="Overmann J."/>
            <person name="Neumann-Schaal M."/>
            <person name="Petersen J."/>
        </authorList>
    </citation>
    <scope>NUCLEOTIDE SEQUENCE [LARGE SCALE GENOMIC DNA]</scope>
    <source>
        <strain evidence="2 3">SAG 1403-4b</strain>
    </source>
</reference>
<gene>
    <name evidence="2" type="ORF">DSM107003_19560</name>
</gene>
<protein>
    <recommendedName>
        <fullName evidence="1">HNH domain-containing protein</fullName>
    </recommendedName>
</protein>
<accession>A0A3S1AQ78</accession>
<dbReference type="GO" id="GO:0004519">
    <property type="term" value="F:endonuclease activity"/>
    <property type="evidence" value="ECO:0007669"/>
    <property type="project" value="InterPro"/>
</dbReference>
<sequence length="85" mass="10037">MLTKKICIEYYGINCYVCGFNFEKFYGEIGQGFTHIHHLISLSQINQEYEVYPVQDLRPVCPNCHAMIHRKNPPYTIEQIKNILE</sequence>
<dbReference type="RefSeq" id="WP_199320979.1">
    <property type="nucleotide sequence ID" value="NZ_RSCM01000005.1"/>
</dbReference>
<evidence type="ECO:0000313" key="2">
    <source>
        <dbReference type="EMBL" id="RUS97215.1"/>
    </source>
</evidence>
<name>A0A3S1AQ78_ANAVA</name>
<evidence type="ECO:0000313" key="3">
    <source>
        <dbReference type="Proteomes" id="UP000276103"/>
    </source>
</evidence>
<dbReference type="GO" id="GO:0003676">
    <property type="term" value="F:nucleic acid binding"/>
    <property type="evidence" value="ECO:0007669"/>
    <property type="project" value="InterPro"/>
</dbReference>
<dbReference type="GO" id="GO:0008270">
    <property type="term" value="F:zinc ion binding"/>
    <property type="evidence" value="ECO:0007669"/>
    <property type="project" value="InterPro"/>
</dbReference>
<evidence type="ECO:0000259" key="1">
    <source>
        <dbReference type="Pfam" id="PF01844"/>
    </source>
</evidence>
<dbReference type="AlphaFoldDB" id="A0A3S1AQ78"/>
<dbReference type="Pfam" id="PF01844">
    <property type="entry name" value="HNH"/>
    <property type="match status" value="1"/>
</dbReference>
<comment type="caution">
    <text evidence="2">The sequence shown here is derived from an EMBL/GenBank/DDBJ whole genome shotgun (WGS) entry which is preliminary data.</text>
</comment>
<keyword evidence="3" id="KW-1185">Reference proteome</keyword>
<dbReference type="EMBL" id="RSCM01000005">
    <property type="protein sequence ID" value="RUS97215.1"/>
    <property type="molecule type" value="Genomic_DNA"/>
</dbReference>
<organism evidence="2 3">
    <name type="scientific">Trichormus variabilis SAG 1403-4b</name>
    <dbReference type="NCBI Taxonomy" id="447716"/>
    <lineage>
        <taxon>Bacteria</taxon>
        <taxon>Bacillati</taxon>
        <taxon>Cyanobacteriota</taxon>
        <taxon>Cyanophyceae</taxon>
        <taxon>Nostocales</taxon>
        <taxon>Nostocaceae</taxon>
        <taxon>Trichormus</taxon>
    </lineage>
</organism>